<dbReference type="InParanoid" id="Q89VR6"/>
<protein>
    <submittedName>
        <fullName evidence="5">Bll0979 protein</fullName>
    </submittedName>
</protein>
<sequence>MRCRATPPARSTSRPCARNSRRPPKSTRESPTPDQSAPLAGAFSFCSACSDPQETQGISMKNKKRVLLAAATALTLLSVQGAYAQKRYDTGASDTEIKIGNVEAYSGPASAYGVIGKTEEAYFKMINDQGGINGRKINWISYDDGYSPPKTVEQVRKLIESDEVFLVFNALGTPTQTAVQKYHNAKKIPQLFLATGASKWNDPQNFPWTMGFQPSYRVEARIFAKYILKEKPDAKVAIFYANDDFGKDYVAGIKDVFGDKASKLIVAEESYETWEPSIDSHIVKLKGTGADVFVNISTPKFAAQAIKKIAELEWKPMHLMTDVSVSIGAVMKPAGLEASEGVLSAGYLKDASDPQWKDDEGMKKFMAFIDKYMPGANISDANLVYGYAAAQTMVQVLKQAGDNLTRENVMKQAASLKDFAPDTLIPGIKINTSPTDFAPIEQLKMWRFKNGQWELFGPIISAEPSG</sequence>
<keyword evidence="6" id="KW-1185">Reference proteome</keyword>
<gene>
    <name evidence="5" type="ordered locus">bll0979</name>
</gene>
<dbReference type="KEGG" id="bja:bll0979"/>
<dbReference type="PANTHER" id="PTHR47235">
    <property type="entry name" value="BLR6548 PROTEIN"/>
    <property type="match status" value="1"/>
</dbReference>
<dbReference type="SUPFAM" id="SSF53822">
    <property type="entry name" value="Periplasmic binding protein-like I"/>
    <property type="match status" value="1"/>
</dbReference>
<evidence type="ECO:0000256" key="1">
    <source>
        <dbReference type="ARBA" id="ARBA00010062"/>
    </source>
</evidence>
<evidence type="ECO:0000259" key="4">
    <source>
        <dbReference type="Pfam" id="PF13458"/>
    </source>
</evidence>
<reference evidence="6" key="1">
    <citation type="journal article" date="2002" name="DNA Res.">
        <title>Complete genomic sequence of nitrogen-fixing symbiotic bacterium Bradyrhizobium japonicum USDA110.</title>
        <authorList>
            <person name="Kaneko T."/>
            <person name="Nakamura Y."/>
            <person name="Sato S."/>
            <person name="Minamisawa K."/>
            <person name="Uchiumi T."/>
            <person name="Sasamoto S."/>
            <person name="Watanabe A."/>
            <person name="Idesawa K."/>
            <person name="Iriguchi M."/>
            <person name="Kawashima K."/>
            <person name="Kohara M."/>
            <person name="Matsumoto M."/>
            <person name="Shimpo S."/>
            <person name="Tsuruoka H."/>
            <person name="Wada T."/>
            <person name="Yamada M."/>
            <person name="Tabata S."/>
        </authorList>
    </citation>
    <scope>NUCLEOTIDE SEQUENCE [LARGE SCALE GENOMIC DNA]</scope>
    <source>
        <strain evidence="6">JCM 10833 / BCRC 13528 / IAM 13628 / NBRC 14792 / USDA 110</strain>
    </source>
</reference>
<evidence type="ECO:0000313" key="5">
    <source>
        <dbReference type="EMBL" id="BAC46244.1"/>
    </source>
</evidence>
<dbReference type="Proteomes" id="UP000002526">
    <property type="component" value="Chromosome"/>
</dbReference>
<feature type="domain" description="Leucine-binding protein" evidence="4">
    <location>
        <begin position="96"/>
        <end position="450"/>
    </location>
</feature>
<dbReference type="Pfam" id="PF13458">
    <property type="entry name" value="Peripla_BP_6"/>
    <property type="match status" value="1"/>
</dbReference>
<proteinExistence type="inferred from homology"/>
<organism evidence="5 6">
    <name type="scientific">Bradyrhizobium diazoefficiens (strain JCM 10833 / BCRC 13528 / IAM 13628 / NBRC 14792 / USDA 110)</name>
    <dbReference type="NCBI Taxonomy" id="224911"/>
    <lineage>
        <taxon>Bacteria</taxon>
        <taxon>Pseudomonadati</taxon>
        <taxon>Pseudomonadota</taxon>
        <taxon>Alphaproteobacteria</taxon>
        <taxon>Hyphomicrobiales</taxon>
        <taxon>Nitrobacteraceae</taxon>
        <taxon>Bradyrhizobium</taxon>
    </lineage>
</organism>
<dbReference type="InterPro" id="IPR028082">
    <property type="entry name" value="Peripla_BP_I"/>
</dbReference>
<name>Q89VR6_BRADU</name>
<keyword evidence="2" id="KW-0732">Signal</keyword>
<dbReference type="HOGENOM" id="CLU_027128_7_0_5"/>
<dbReference type="PATRIC" id="fig|224911.5.peg.1003"/>
<dbReference type="InterPro" id="IPR028081">
    <property type="entry name" value="Leu-bd"/>
</dbReference>
<accession>Q89VR6</accession>
<dbReference type="eggNOG" id="COG0683">
    <property type="taxonomic scope" value="Bacteria"/>
</dbReference>
<feature type="region of interest" description="Disordered" evidence="3">
    <location>
        <begin position="1"/>
        <end position="37"/>
    </location>
</feature>
<evidence type="ECO:0000256" key="2">
    <source>
        <dbReference type="ARBA" id="ARBA00022729"/>
    </source>
</evidence>
<dbReference type="AlphaFoldDB" id="Q89VR6"/>
<evidence type="ECO:0000256" key="3">
    <source>
        <dbReference type="SAM" id="MobiDB-lite"/>
    </source>
</evidence>
<dbReference type="STRING" id="224911.AAV28_01740"/>
<dbReference type="PANTHER" id="PTHR47235:SF1">
    <property type="entry name" value="BLR6548 PROTEIN"/>
    <property type="match status" value="1"/>
</dbReference>
<dbReference type="OrthoDB" id="9770729at2"/>
<dbReference type="Gene3D" id="3.40.50.2300">
    <property type="match status" value="2"/>
</dbReference>
<evidence type="ECO:0000313" key="6">
    <source>
        <dbReference type="Proteomes" id="UP000002526"/>
    </source>
</evidence>
<dbReference type="CDD" id="cd06343">
    <property type="entry name" value="PBP1_ABC_ligand_binding-like"/>
    <property type="match status" value="1"/>
</dbReference>
<dbReference type="PhylomeDB" id="Q89VR6"/>
<dbReference type="EnsemblBacteria" id="BAC46244">
    <property type="protein sequence ID" value="BAC46244"/>
    <property type="gene ID" value="BAC46244"/>
</dbReference>
<comment type="similarity">
    <text evidence="1">Belongs to the leucine-binding protein family.</text>
</comment>
<dbReference type="EMBL" id="BA000040">
    <property type="protein sequence ID" value="BAC46244.1"/>
    <property type="molecule type" value="Genomic_DNA"/>
</dbReference>